<evidence type="ECO:0000313" key="1">
    <source>
        <dbReference type="EMBL" id="CCC89564.1"/>
    </source>
</evidence>
<gene>
    <name evidence="1" type="ORF">TCIL3000_2_1420</name>
</gene>
<accession>G0UJL1</accession>
<protein>
    <submittedName>
        <fullName evidence="1">Uncharacterized protein TCIL3000_2_1420</fullName>
    </submittedName>
</protein>
<organism evidence="1">
    <name type="scientific">Trypanosoma congolense (strain IL3000)</name>
    <dbReference type="NCBI Taxonomy" id="1068625"/>
    <lineage>
        <taxon>Eukaryota</taxon>
        <taxon>Discoba</taxon>
        <taxon>Euglenozoa</taxon>
        <taxon>Kinetoplastea</taxon>
        <taxon>Metakinetoplastina</taxon>
        <taxon>Trypanosomatida</taxon>
        <taxon>Trypanosomatidae</taxon>
        <taxon>Trypanosoma</taxon>
        <taxon>Nannomonas</taxon>
    </lineage>
</organism>
<name>G0UJL1_TRYCI</name>
<dbReference type="AlphaFoldDB" id="G0UJL1"/>
<sequence length="152" mass="16701">MWFATFRKVLGQRLCDVRMTSLLNLLVQQPSPPMEASSCIVAVYVPKGKRRAAPYFQAVGSKAILLHRRNGMNRNTNVLIQKRYGYLTCPMPEDSATTCMRPTLSHACLPSVMSTHLLLCRAWVCSPSPANSVYSVGGSAEPTAPGVFLIPM</sequence>
<dbReference type="EMBL" id="HE575315">
    <property type="protein sequence ID" value="CCC89564.1"/>
    <property type="molecule type" value="Genomic_DNA"/>
</dbReference>
<proteinExistence type="predicted"/>
<dbReference type="VEuPathDB" id="TriTrypDB:TcIL3000_2_1420"/>
<reference evidence="1" key="1">
    <citation type="journal article" date="2012" name="Proc. Natl. Acad. Sci. U.S.A.">
        <title>Antigenic diversity is generated by distinct evolutionary mechanisms in African trypanosome species.</title>
        <authorList>
            <person name="Jackson A.P."/>
            <person name="Berry A."/>
            <person name="Aslett M."/>
            <person name="Allison H.C."/>
            <person name="Burton P."/>
            <person name="Vavrova-Anderson J."/>
            <person name="Brown R."/>
            <person name="Browne H."/>
            <person name="Corton N."/>
            <person name="Hauser H."/>
            <person name="Gamble J."/>
            <person name="Gilderthorp R."/>
            <person name="Marcello L."/>
            <person name="McQuillan J."/>
            <person name="Otto T.D."/>
            <person name="Quail M.A."/>
            <person name="Sanders M.J."/>
            <person name="van Tonder A."/>
            <person name="Ginger M.L."/>
            <person name="Field M.C."/>
            <person name="Barry J.D."/>
            <person name="Hertz-Fowler C."/>
            <person name="Berriman M."/>
        </authorList>
    </citation>
    <scope>NUCLEOTIDE SEQUENCE</scope>
    <source>
        <strain evidence="1">IL3000</strain>
    </source>
</reference>